<dbReference type="OrthoDB" id="447925at2759"/>
<dbReference type="Proteomes" id="UP000011087">
    <property type="component" value="Unassembled WGS sequence"/>
</dbReference>
<keyword evidence="4" id="KW-1185">Reference proteome</keyword>
<reference evidence="2 4" key="1">
    <citation type="journal article" date="2012" name="Nature">
        <title>Algal genomes reveal evolutionary mosaicism and the fate of nucleomorphs.</title>
        <authorList>
            <consortium name="DOE Joint Genome Institute"/>
            <person name="Curtis B.A."/>
            <person name="Tanifuji G."/>
            <person name="Burki F."/>
            <person name="Gruber A."/>
            <person name="Irimia M."/>
            <person name="Maruyama S."/>
            <person name="Arias M.C."/>
            <person name="Ball S.G."/>
            <person name="Gile G.H."/>
            <person name="Hirakawa Y."/>
            <person name="Hopkins J.F."/>
            <person name="Kuo A."/>
            <person name="Rensing S.A."/>
            <person name="Schmutz J."/>
            <person name="Symeonidi A."/>
            <person name="Elias M."/>
            <person name="Eveleigh R.J."/>
            <person name="Herman E.K."/>
            <person name="Klute M.J."/>
            <person name="Nakayama T."/>
            <person name="Obornik M."/>
            <person name="Reyes-Prieto A."/>
            <person name="Armbrust E.V."/>
            <person name="Aves S.J."/>
            <person name="Beiko R.G."/>
            <person name="Coutinho P."/>
            <person name="Dacks J.B."/>
            <person name="Durnford D.G."/>
            <person name="Fast N.M."/>
            <person name="Green B.R."/>
            <person name="Grisdale C.J."/>
            <person name="Hempel F."/>
            <person name="Henrissat B."/>
            <person name="Hoppner M.P."/>
            <person name="Ishida K."/>
            <person name="Kim E."/>
            <person name="Koreny L."/>
            <person name="Kroth P.G."/>
            <person name="Liu Y."/>
            <person name="Malik S.B."/>
            <person name="Maier U.G."/>
            <person name="McRose D."/>
            <person name="Mock T."/>
            <person name="Neilson J.A."/>
            <person name="Onodera N.T."/>
            <person name="Poole A.M."/>
            <person name="Pritham E.J."/>
            <person name="Richards T.A."/>
            <person name="Rocap G."/>
            <person name="Roy S.W."/>
            <person name="Sarai C."/>
            <person name="Schaack S."/>
            <person name="Shirato S."/>
            <person name="Slamovits C.H."/>
            <person name="Spencer D.F."/>
            <person name="Suzuki S."/>
            <person name="Worden A.Z."/>
            <person name="Zauner S."/>
            <person name="Barry K."/>
            <person name="Bell C."/>
            <person name="Bharti A.K."/>
            <person name="Crow J.A."/>
            <person name="Grimwood J."/>
            <person name="Kramer R."/>
            <person name="Lindquist E."/>
            <person name="Lucas S."/>
            <person name="Salamov A."/>
            <person name="McFadden G.I."/>
            <person name="Lane C.E."/>
            <person name="Keeling P.J."/>
            <person name="Gray M.W."/>
            <person name="Grigoriev I.V."/>
            <person name="Archibald J.M."/>
        </authorList>
    </citation>
    <scope>NUCLEOTIDE SEQUENCE</scope>
    <source>
        <strain evidence="2 4">CCMP2712</strain>
    </source>
</reference>
<evidence type="ECO:0000313" key="2">
    <source>
        <dbReference type="EMBL" id="EKX33431.1"/>
    </source>
</evidence>
<evidence type="ECO:0000256" key="1">
    <source>
        <dbReference type="SAM" id="MobiDB-lite"/>
    </source>
</evidence>
<organism evidence="2">
    <name type="scientific">Guillardia theta (strain CCMP2712)</name>
    <name type="common">Cryptophyte</name>
    <dbReference type="NCBI Taxonomy" id="905079"/>
    <lineage>
        <taxon>Eukaryota</taxon>
        <taxon>Cryptophyceae</taxon>
        <taxon>Pyrenomonadales</taxon>
        <taxon>Geminigeraceae</taxon>
        <taxon>Guillardia</taxon>
    </lineage>
</organism>
<dbReference type="PaxDb" id="55529-EKX33431"/>
<dbReference type="HOGENOM" id="CLU_2404207_0_0_1"/>
<name>L1IB00_GUITC</name>
<proteinExistence type="predicted"/>
<reference evidence="3" key="3">
    <citation type="submission" date="2016-03" db="UniProtKB">
        <authorList>
            <consortium name="EnsemblProtists"/>
        </authorList>
    </citation>
    <scope>IDENTIFICATION</scope>
</reference>
<accession>L1IB00</accession>
<reference evidence="4" key="2">
    <citation type="submission" date="2012-11" db="EMBL/GenBank/DDBJ databases">
        <authorList>
            <person name="Kuo A."/>
            <person name="Curtis B.A."/>
            <person name="Tanifuji G."/>
            <person name="Burki F."/>
            <person name="Gruber A."/>
            <person name="Irimia M."/>
            <person name="Maruyama S."/>
            <person name="Arias M.C."/>
            <person name="Ball S.G."/>
            <person name="Gile G.H."/>
            <person name="Hirakawa Y."/>
            <person name="Hopkins J.F."/>
            <person name="Rensing S.A."/>
            <person name="Schmutz J."/>
            <person name="Symeonidi A."/>
            <person name="Elias M."/>
            <person name="Eveleigh R.J."/>
            <person name="Herman E.K."/>
            <person name="Klute M.J."/>
            <person name="Nakayama T."/>
            <person name="Obornik M."/>
            <person name="Reyes-Prieto A."/>
            <person name="Armbrust E.V."/>
            <person name="Aves S.J."/>
            <person name="Beiko R.G."/>
            <person name="Coutinho P."/>
            <person name="Dacks J.B."/>
            <person name="Durnford D.G."/>
            <person name="Fast N.M."/>
            <person name="Green B.R."/>
            <person name="Grisdale C."/>
            <person name="Hempe F."/>
            <person name="Henrissat B."/>
            <person name="Hoppner M.P."/>
            <person name="Ishida K.-I."/>
            <person name="Kim E."/>
            <person name="Koreny L."/>
            <person name="Kroth P.G."/>
            <person name="Liu Y."/>
            <person name="Malik S.-B."/>
            <person name="Maier U.G."/>
            <person name="McRose D."/>
            <person name="Mock T."/>
            <person name="Neilson J.A."/>
            <person name="Onodera N.T."/>
            <person name="Poole A.M."/>
            <person name="Pritham E.J."/>
            <person name="Richards T.A."/>
            <person name="Rocap G."/>
            <person name="Roy S.W."/>
            <person name="Sarai C."/>
            <person name="Schaack S."/>
            <person name="Shirato S."/>
            <person name="Slamovits C.H."/>
            <person name="Spencer D.F."/>
            <person name="Suzuki S."/>
            <person name="Worden A.Z."/>
            <person name="Zauner S."/>
            <person name="Barry K."/>
            <person name="Bell C."/>
            <person name="Bharti A.K."/>
            <person name="Crow J.A."/>
            <person name="Grimwood J."/>
            <person name="Kramer R."/>
            <person name="Lindquist E."/>
            <person name="Lucas S."/>
            <person name="Salamov A."/>
            <person name="McFadden G.I."/>
            <person name="Lane C.E."/>
            <person name="Keeling P.J."/>
            <person name="Gray M.W."/>
            <person name="Grigoriev I.V."/>
            <person name="Archibald J.M."/>
        </authorList>
    </citation>
    <scope>NUCLEOTIDE SEQUENCE</scope>
    <source>
        <strain evidence="4">CCMP2712</strain>
    </source>
</reference>
<evidence type="ECO:0000313" key="3">
    <source>
        <dbReference type="EnsemblProtists" id="EKX33431"/>
    </source>
</evidence>
<feature type="region of interest" description="Disordered" evidence="1">
    <location>
        <begin position="67"/>
        <end position="93"/>
    </location>
</feature>
<protein>
    <submittedName>
        <fullName evidence="2 3">Uncharacterized protein</fullName>
    </submittedName>
</protein>
<feature type="compositionally biased region" description="Polar residues" evidence="1">
    <location>
        <begin position="78"/>
        <end position="87"/>
    </location>
</feature>
<evidence type="ECO:0000313" key="4">
    <source>
        <dbReference type="Proteomes" id="UP000011087"/>
    </source>
</evidence>
<dbReference type="GeneID" id="17290166"/>
<sequence length="93" mass="10483">MKHRASTCLEIESFIPMSWRRKIFCDLGFHMPLAFSESDEGPSGGVQAIERDDCPRYVPDRIMRFTGDASATDPWPNIQFQDNSSPENGKGDS</sequence>
<dbReference type="KEGG" id="gtt:GUITHDRAFT_156043"/>
<dbReference type="EnsemblProtists" id="EKX33431">
    <property type="protein sequence ID" value="EKX33431"/>
    <property type="gene ID" value="GUITHDRAFT_156043"/>
</dbReference>
<gene>
    <name evidence="2" type="ORF">GUITHDRAFT_156043</name>
</gene>
<dbReference type="AlphaFoldDB" id="L1IB00"/>
<dbReference type="EMBL" id="JH993142">
    <property type="protein sequence ID" value="EKX33431.1"/>
    <property type="molecule type" value="Genomic_DNA"/>
</dbReference>
<dbReference type="RefSeq" id="XP_005820411.1">
    <property type="nucleotide sequence ID" value="XM_005820354.1"/>
</dbReference>